<reference evidence="1" key="1">
    <citation type="journal article" date="2023" name="G3 (Bethesda)">
        <title>A reference genome for the long-term kleptoplast-retaining sea slug Elysia crispata morphotype clarki.</title>
        <authorList>
            <person name="Eastman K.E."/>
            <person name="Pendleton A.L."/>
            <person name="Shaikh M.A."/>
            <person name="Suttiyut T."/>
            <person name="Ogas R."/>
            <person name="Tomko P."/>
            <person name="Gavelis G."/>
            <person name="Widhalm J.R."/>
            <person name="Wisecaver J.H."/>
        </authorList>
    </citation>
    <scope>NUCLEOTIDE SEQUENCE</scope>
    <source>
        <strain evidence="1">ECLA1</strain>
    </source>
</reference>
<organism evidence="1 2">
    <name type="scientific">Elysia crispata</name>
    <name type="common">lettuce slug</name>
    <dbReference type="NCBI Taxonomy" id="231223"/>
    <lineage>
        <taxon>Eukaryota</taxon>
        <taxon>Metazoa</taxon>
        <taxon>Spiralia</taxon>
        <taxon>Lophotrochozoa</taxon>
        <taxon>Mollusca</taxon>
        <taxon>Gastropoda</taxon>
        <taxon>Heterobranchia</taxon>
        <taxon>Euthyneura</taxon>
        <taxon>Panpulmonata</taxon>
        <taxon>Sacoglossa</taxon>
        <taxon>Placobranchoidea</taxon>
        <taxon>Plakobranchidae</taxon>
        <taxon>Elysia</taxon>
    </lineage>
</organism>
<protein>
    <submittedName>
        <fullName evidence="1">Uncharacterized protein</fullName>
    </submittedName>
</protein>
<sequence length="284" mass="31841">MGLNNSTFQLTKFNTCVIEPLSYRYIIINHIPHIAVQDALTSRAIKFLIIALENRTRKYCESDKVKKETEPFSSTSSDLDISSSIIMKTFLCPALIVLLAVVTYISARGDKDVCLDLAEAHPCDGADTSRYHAICNFCHFGYYATCDEGDVRVLSCPHLEDENGVYFRPIFDRLSQQCSRNSTTCTPWFAVRDQFCPNHHKLSRSSLPDISAETPASPGRTVCTEHYSISVRRAFIPFVHHSIACCVLAYHSTTGNSNPSDCFTRGQIITFPYTASRDLIGWLS</sequence>
<dbReference type="AlphaFoldDB" id="A0AAE1DQG5"/>
<proteinExistence type="predicted"/>
<keyword evidence="2" id="KW-1185">Reference proteome</keyword>
<evidence type="ECO:0000313" key="1">
    <source>
        <dbReference type="EMBL" id="KAK3777973.1"/>
    </source>
</evidence>
<name>A0AAE1DQG5_9GAST</name>
<comment type="caution">
    <text evidence="1">The sequence shown here is derived from an EMBL/GenBank/DDBJ whole genome shotgun (WGS) entry which is preliminary data.</text>
</comment>
<accession>A0AAE1DQG5</accession>
<dbReference type="Proteomes" id="UP001283361">
    <property type="component" value="Unassembled WGS sequence"/>
</dbReference>
<evidence type="ECO:0000313" key="2">
    <source>
        <dbReference type="Proteomes" id="UP001283361"/>
    </source>
</evidence>
<dbReference type="EMBL" id="JAWDGP010003048">
    <property type="protein sequence ID" value="KAK3777973.1"/>
    <property type="molecule type" value="Genomic_DNA"/>
</dbReference>
<gene>
    <name evidence="1" type="ORF">RRG08_063706</name>
</gene>